<feature type="region of interest" description="Disordered" evidence="2">
    <location>
        <begin position="390"/>
        <end position="409"/>
    </location>
</feature>
<dbReference type="VEuPathDB" id="TriTrypDB:TcG_07326"/>
<dbReference type="VEuPathDB" id="TriTrypDB:TcYC6_0048330"/>
<dbReference type="VEuPathDB" id="TriTrypDB:TCDM_09071"/>
<dbReference type="VEuPathDB" id="TriTrypDB:TCSYLVIO_009035"/>
<dbReference type="SUPFAM" id="SSF57845">
    <property type="entry name" value="B-box zinc-binding domain"/>
    <property type="match status" value="1"/>
</dbReference>
<protein>
    <submittedName>
        <fullName evidence="3">Uncharacterized protein</fullName>
    </submittedName>
</protein>
<dbReference type="VEuPathDB" id="TriTrypDB:C4B63_25g117"/>
<organism evidence="3 4">
    <name type="scientific">Trypanosoma cruzi</name>
    <dbReference type="NCBI Taxonomy" id="5693"/>
    <lineage>
        <taxon>Eukaryota</taxon>
        <taxon>Discoba</taxon>
        <taxon>Euglenozoa</taxon>
        <taxon>Kinetoplastea</taxon>
        <taxon>Metakinetoplastina</taxon>
        <taxon>Trypanosomatida</taxon>
        <taxon>Trypanosomatidae</taxon>
        <taxon>Trypanosoma</taxon>
        <taxon>Schizotrypanum</taxon>
    </lineage>
</organism>
<feature type="compositionally biased region" description="Basic and acidic residues" evidence="2">
    <location>
        <begin position="214"/>
        <end position="225"/>
    </location>
</feature>
<evidence type="ECO:0000313" key="3">
    <source>
        <dbReference type="EMBL" id="PWU94724.1"/>
    </source>
</evidence>
<dbReference type="VEuPathDB" id="TriTrypDB:BCY84_16889"/>
<feature type="region of interest" description="Disordered" evidence="2">
    <location>
        <begin position="207"/>
        <end position="261"/>
    </location>
</feature>
<accession>A0A2V2VF12</accession>
<dbReference type="VEuPathDB" id="TriTrypDB:TcCLB.506519.90"/>
<sequence>MKEMCLSPCSIFPGEVEDYYCTSCHTTCSGLSLLVGPHTGHNRVPLIDAATYLPAALQRDANALVMRIQEEYIRPKTTHCNTLHATLAHMQQERQKKRRELEELQRELGTLDEKIDNLTEECAMALCHWSHQRDDFLSQVRRLLRGADALARTLGIRENQPIGSERRVDVDIAAPTNFPPPCALRAVRKELHEVRRLLTQPLEWLEQEDEEDKEERGEEGKELRLSRSVRNGADAVVSHRSKKEDYGQLSGTSRPPRHANDHTLVSSDAEAVLQQLLAAHMKRQGEQHTQKSPSARAYVAEVEGTSSCDSHKDVQVTAERRRWKNDFKRRERLLHEGLNVCMREGFFPGRTTNKIAGGVETDVNDMSSSDSVKEAVAHLLRNSQNDIFINTTPRQQRRPPSCALASEED</sequence>
<dbReference type="VEuPathDB" id="TriTrypDB:C3747_23g105"/>
<evidence type="ECO:0000256" key="1">
    <source>
        <dbReference type="SAM" id="Coils"/>
    </source>
</evidence>
<name>A0A2V2VF12_TRYCR</name>
<evidence type="ECO:0000256" key="2">
    <source>
        <dbReference type="SAM" id="MobiDB-lite"/>
    </source>
</evidence>
<dbReference type="VEuPathDB" id="TriTrypDB:TcBrA4_0135090"/>
<dbReference type="VEuPathDB" id="TriTrypDB:TcCL_NonESM02428"/>
<feature type="coiled-coil region" evidence="1">
    <location>
        <begin position="80"/>
        <end position="121"/>
    </location>
</feature>
<comment type="caution">
    <text evidence="3">The sequence shown here is derived from an EMBL/GenBank/DDBJ whole genome shotgun (WGS) entry which is preliminary data.</text>
</comment>
<reference evidence="3 4" key="1">
    <citation type="journal article" date="2018" name="Microb. Genom.">
        <title>Expanding an expanded genome: long-read sequencing of Trypanosoma cruzi.</title>
        <authorList>
            <person name="Berna L."/>
            <person name="Rodriguez M."/>
            <person name="Chiribao M.L."/>
            <person name="Parodi-Talice A."/>
            <person name="Pita S."/>
            <person name="Rijo G."/>
            <person name="Alvarez-Valin F."/>
            <person name="Robello C."/>
        </authorList>
    </citation>
    <scope>NUCLEOTIDE SEQUENCE [LARGE SCALE GENOMIC DNA]</scope>
    <source>
        <strain evidence="3 4">Dm28c</strain>
    </source>
</reference>
<gene>
    <name evidence="3" type="ORF">C4B63_25g117</name>
</gene>
<proteinExistence type="predicted"/>
<dbReference type="AlphaFoldDB" id="A0A2V2VF12"/>
<dbReference type="VEuPathDB" id="TriTrypDB:ECC02_001561"/>
<evidence type="ECO:0000313" key="4">
    <source>
        <dbReference type="Proteomes" id="UP000246121"/>
    </source>
</evidence>
<dbReference type="Proteomes" id="UP000246121">
    <property type="component" value="Unassembled WGS sequence"/>
</dbReference>
<dbReference type="EMBL" id="PRFA01000025">
    <property type="protein sequence ID" value="PWU94724.1"/>
    <property type="molecule type" value="Genomic_DNA"/>
</dbReference>
<keyword evidence="1" id="KW-0175">Coiled coil</keyword>
<dbReference type="VEuPathDB" id="TriTrypDB:TcCLB.508909.60"/>
<dbReference type="VEuPathDB" id="TriTrypDB:Tc_MARK_7708"/>
<dbReference type="OrthoDB" id="246526at2759"/>